<organism evidence="2 3">
    <name type="scientific">Brachybacterium aquaticum</name>
    <dbReference type="NCBI Taxonomy" id="1432564"/>
    <lineage>
        <taxon>Bacteria</taxon>
        <taxon>Bacillati</taxon>
        <taxon>Actinomycetota</taxon>
        <taxon>Actinomycetes</taxon>
        <taxon>Micrococcales</taxon>
        <taxon>Dermabacteraceae</taxon>
        <taxon>Brachybacterium</taxon>
    </lineage>
</organism>
<name>A0A841AH38_9MICO</name>
<evidence type="ECO:0000313" key="3">
    <source>
        <dbReference type="Proteomes" id="UP000588158"/>
    </source>
</evidence>
<feature type="compositionally biased region" description="Gly residues" evidence="1">
    <location>
        <begin position="222"/>
        <end position="246"/>
    </location>
</feature>
<feature type="region of interest" description="Disordered" evidence="1">
    <location>
        <begin position="195"/>
        <end position="253"/>
    </location>
</feature>
<gene>
    <name evidence="2" type="ORF">HNR70_002458</name>
</gene>
<keyword evidence="3" id="KW-1185">Reference proteome</keyword>
<feature type="compositionally biased region" description="Basic and acidic residues" evidence="1">
    <location>
        <begin position="195"/>
        <end position="208"/>
    </location>
</feature>
<evidence type="ECO:0000313" key="2">
    <source>
        <dbReference type="EMBL" id="MBB5832645.1"/>
    </source>
</evidence>
<evidence type="ECO:0000256" key="1">
    <source>
        <dbReference type="SAM" id="MobiDB-lite"/>
    </source>
</evidence>
<dbReference type="RefSeq" id="WP_184325935.1">
    <property type="nucleotide sequence ID" value="NZ_JACHLZ010000001.1"/>
</dbReference>
<comment type="caution">
    <text evidence="2">The sequence shown here is derived from an EMBL/GenBank/DDBJ whole genome shotgun (WGS) entry which is preliminary data.</text>
</comment>
<feature type="region of interest" description="Disordered" evidence="1">
    <location>
        <begin position="271"/>
        <end position="338"/>
    </location>
</feature>
<dbReference type="AlphaFoldDB" id="A0A841AH38"/>
<accession>A0A841AH38</accession>
<dbReference type="EMBL" id="JACHLZ010000001">
    <property type="protein sequence ID" value="MBB5832645.1"/>
    <property type="molecule type" value="Genomic_DNA"/>
</dbReference>
<feature type="compositionally biased region" description="Basic and acidic residues" evidence="1">
    <location>
        <begin position="278"/>
        <end position="312"/>
    </location>
</feature>
<reference evidence="2 3" key="1">
    <citation type="submission" date="2020-08" db="EMBL/GenBank/DDBJ databases">
        <title>Sequencing the genomes of 1000 actinobacteria strains.</title>
        <authorList>
            <person name="Klenk H.-P."/>
        </authorList>
    </citation>
    <scope>NUCLEOTIDE SEQUENCE [LARGE SCALE GENOMIC DNA]</scope>
    <source>
        <strain evidence="2 3">DSM 28796</strain>
    </source>
</reference>
<protein>
    <submittedName>
        <fullName evidence="2">Uncharacterized protein</fullName>
    </submittedName>
</protein>
<feature type="compositionally biased region" description="Pro residues" evidence="1">
    <location>
        <begin position="329"/>
        <end position="338"/>
    </location>
</feature>
<proteinExistence type="predicted"/>
<sequence>MKPVDELRDRLAEVRRRAEAGTARSLVLADARAVMPEIPRDADAGHLERAARRLVRRAAQDDFAREGITRIPVPRGTTRAALREADVAGDARFHAVVEDVLSGIDIGPSPLEADDAVALRDSRTSADAYGLSPEAASDLASYLLGLAFTLREDEHDLDAYLARHEAQIRQDVREALVRTVRVPLELKVARDRHNRIESGLRPEPDDVRPTGAAGGAVRSGASGWGGGGGGRAGGAADGADGSGGRGRLSAQARAAMDRAQAEAGKAALGVLRSGAGRAFERYGRGAESRGADSRGAESRGAESRGAESRGAEWPDDPAPDSTKGGEHAPPAPQSPPSS</sequence>
<dbReference type="Proteomes" id="UP000588158">
    <property type="component" value="Unassembled WGS sequence"/>
</dbReference>